<dbReference type="NCBIfam" id="TIGR01843">
    <property type="entry name" value="type_I_hlyD"/>
    <property type="match status" value="1"/>
</dbReference>
<evidence type="ECO:0000256" key="8">
    <source>
        <dbReference type="ARBA" id="ARBA00023136"/>
    </source>
</evidence>
<proteinExistence type="inferred from homology"/>
<dbReference type="InterPro" id="IPR010129">
    <property type="entry name" value="T1SS_HlyD"/>
</dbReference>
<dbReference type="InterPro" id="IPR058982">
    <property type="entry name" value="Beta-barrel_AprE"/>
</dbReference>
<accession>A0A225SZP8</accession>
<keyword evidence="8 9" id="KW-0472">Membrane</keyword>
<dbReference type="Gene3D" id="2.40.50.100">
    <property type="match status" value="1"/>
</dbReference>
<dbReference type="RefSeq" id="WP_088753440.1">
    <property type="nucleotide sequence ID" value="NZ_NJGV01000001.1"/>
</dbReference>
<sequence>MSMHYRSQAWMALWQRYGRRFLQAWRGRHQHPAGLFNEDEAEFLPAALSLQEAPDSASLRWTARLLVAMVVLALAWSLIGHIDIVVSANGKVIPAGRSKTIAAVEVASVRALLVREGQHVQAGQVLIELDATSSDSERDKAADMLAQARLQVARAAAMMDAVQQLRAPQLETVAEVTPTQWDSVQRQLQGQYQDFRARLARLDDEVVRYDAALRLATRRASDYRDLSADHSVSRHAWLEKEQARIDLQGQLADARNQRAALLAQTRKEAHDSRIEAEKIIESARQDQRRAGEHSNLLRLTAPVTGTVQQLAVHTVGGVVAATQPLMQIVPEGGDIEIEAQIENKDVGFVEVGQQVEVKVDAFDYTKYGTVPARVVFVSRDAIQDEKKGLVYSARIALERNSLDVEGRRLPLSAGLAVNVGIRTGSRRVIEYALSPLMRHQKEALHER</sequence>
<keyword evidence="6 9" id="KW-0812">Transmembrane</keyword>
<keyword evidence="13" id="KW-1185">Reference proteome</keyword>
<evidence type="ECO:0000259" key="10">
    <source>
        <dbReference type="Pfam" id="PF25988"/>
    </source>
</evidence>
<feature type="transmembrane region" description="Helical" evidence="9">
    <location>
        <begin position="61"/>
        <end position="79"/>
    </location>
</feature>
<feature type="domain" description="CyaD-like alpha-helical hairpin" evidence="10">
    <location>
        <begin position="130"/>
        <end position="297"/>
    </location>
</feature>
<keyword evidence="4 9" id="KW-1003">Cell membrane</keyword>
<evidence type="ECO:0000256" key="2">
    <source>
        <dbReference type="ARBA" id="ARBA00009477"/>
    </source>
</evidence>
<keyword evidence="7 9" id="KW-1133">Transmembrane helix</keyword>
<feature type="domain" description="AprE-like beta-barrel" evidence="11">
    <location>
        <begin position="336"/>
        <end position="424"/>
    </location>
</feature>
<dbReference type="Pfam" id="PF25988">
    <property type="entry name" value="HH_CyaD"/>
    <property type="match status" value="1"/>
</dbReference>
<protein>
    <recommendedName>
        <fullName evidence="9">Membrane fusion protein (MFP) family protein</fullName>
    </recommendedName>
</protein>
<evidence type="ECO:0000256" key="3">
    <source>
        <dbReference type="ARBA" id="ARBA00022448"/>
    </source>
</evidence>
<dbReference type="GO" id="GO:0015031">
    <property type="term" value="P:protein transport"/>
    <property type="evidence" value="ECO:0007669"/>
    <property type="project" value="InterPro"/>
</dbReference>
<evidence type="ECO:0000256" key="5">
    <source>
        <dbReference type="ARBA" id="ARBA00022519"/>
    </source>
</evidence>
<keyword evidence="3 9" id="KW-0813">Transport</keyword>
<evidence type="ECO:0000313" key="12">
    <source>
        <dbReference type="EMBL" id="OWY36756.1"/>
    </source>
</evidence>
<dbReference type="EMBL" id="NJGV01000001">
    <property type="protein sequence ID" value="OWY36756.1"/>
    <property type="molecule type" value="Genomic_DNA"/>
</dbReference>
<evidence type="ECO:0000256" key="7">
    <source>
        <dbReference type="ARBA" id="ARBA00022989"/>
    </source>
</evidence>
<comment type="caution">
    <text evidence="12">The sequence shown here is derived from an EMBL/GenBank/DDBJ whole genome shotgun (WGS) entry which is preliminary data.</text>
</comment>
<gene>
    <name evidence="12" type="ORF">CEJ45_01265</name>
</gene>
<dbReference type="Pfam" id="PF26002">
    <property type="entry name" value="Beta-barrel_AprE"/>
    <property type="match status" value="1"/>
</dbReference>
<organism evidence="12 13">
    <name type="scientific">Herbaspirillum aquaticum</name>
    <dbReference type="NCBI Taxonomy" id="568783"/>
    <lineage>
        <taxon>Bacteria</taxon>
        <taxon>Pseudomonadati</taxon>
        <taxon>Pseudomonadota</taxon>
        <taxon>Betaproteobacteria</taxon>
        <taxon>Burkholderiales</taxon>
        <taxon>Oxalobacteraceae</taxon>
        <taxon>Herbaspirillum</taxon>
    </lineage>
</organism>
<evidence type="ECO:0000256" key="4">
    <source>
        <dbReference type="ARBA" id="ARBA00022475"/>
    </source>
</evidence>
<dbReference type="SUPFAM" id="SSF111369">
    <property type="entry name" value="HlyD-like secretion proteins"/>
    <property type="match status" value="1"/>
</dbReference>
<dbReference type="Gene3D" id="2.40.30.170">
    <property type="match status" value="1"/>
</dbReference>
<dbReference type="GO" id="GO:0005886">
    <property type="term" value="C:plasma membrane"/>
    <property type="evidence" value="ECO:0007669"/>
    <property type="project" value="UniProtKB-SubCell"/>
</dbReference>
<evidence type="ECO:0000313" key="13">
    <source>
        <dbReference type="Proteomes" id="UP000214747"/>
    </source>
</evidence>
<comment type="similarity">
    <text evidence="2 9">Belongs to the membrane fusion protein (MFP) (TC 8.A.1) family.</text>
</comment>
<keyword evidence="5 9" id="KW-0997">Cell inner membrane</keyword>
<reference evidence="12 13" key="1">
    <citation type="journal article" date="2010" name="Int. J. Syst. Evol. Microbiol.">
        <title>Reclassification of Herbaspirillum putei as a later heterotypic synonym of Herbaspirillum huttiense, with the description of H. huttiense subsp. huttiense subsp. nov. and H. huttiense subsp. putei subsp. nov., comb. nov., and description of Herbaspirillum aquaticum sp. nov.</title>
        <authorList>
            <person name="Dobritsa A.P."/>
            <person name="Reddy M.C."/>
            <person name="Samadpour M."/>
        </authorList>
    </citation>
    <scope>NUCLEOTIDE SEQUENCE [LARGE SCALE GENOMIC DNA]</scope>
    <source>
        <strain evidence="12 13">IEH 4430</strain>
    </source>
</reference>
<dbReference type="InterPro" id="IPR059040">
    <property type="entry name" value="HH_CyaD-like"/>
</dbReference>
<evidence type="ECO:0000256" key="1">
    <source>
        <dbReference type="ARBA" id="ARBA00004377"/>
    </source>
</evidence>
<evidence type="ECO:0000259" key="11">
    <source>
        <dbReference type="Pfam" id="PF26002"/>
    </source>
</evidence>
<comment type="subcellular location">
    <subcellularLocation>
        <location evidence="1 9">Cell inner membrane</location>
        <topology evidence="1 9">Single-pass membrane protein</topology>
    </subcellularLocation>
</comment>
<evidence type="ECO:0000256" key="6">
    <source>
        <dbReference type="ARBA" id="ARBA00022692"/>
    </source>
</evidence>
<dbReference type="InterPro" id="IPR050739">
    <property type="entry name" value="MFP"/>
</dbReference>
<name>A0A225SZP8_9BURK</name>
<dbReference type="PANTHER" id="PTHR30386">
    <property type="entry name" value="MEMBRANE FUSION SUBUNIT OF EMRAB-TOLC MULTIDRUG EFFLUX PUMP"/>
    <property type="match status" value="1"/>
</dbReference>
<evidence type="ECO:0000256" key="9">
    <source>
        <dbReference type="RuleBase" id="RU365093"/>
    </source>
</evidence>
<dbReference type="PANTHER" id="PTHR30386:SF27">
    <property type="entry name" value="MEMBRANE FUSION PROTEIN (MFP) FAMILY PROTEIN"/>
    <property type="match status" value="1"/>
</dbReference>
<dbReference type="PRINTS" id="PR01490">
    <property type="entry name" value="RTXTOXIND"/>
</dbReference>
<dbReference type="AlphaFoldDB" id="A0A225SZP8"/>
<dbReference type="Proteomes" id="UP000214747">
    <property type="component" value="Unassembled WGS sequence"/>
</dbReference>